<evidence type="ECO:0000259" key="5">
    <source>
        <dbReference type="Pfam" id="PF02570"/>
    </source>
</evidence>
<evidence type="ECO:0000256" key="2">
    <source>
        <dbReference type="ARBA" id="ARBA00009774"/>
    </source>
</evidence>
<evidence type="ECO:0000313" key="6">
    <source>
        <dbReference type="EMBL" id="MBP1889611.1"/>
    </source>
</evidence>
<name>A0ABS4F037_9CLOT</name>
<dbReference type="Proteomes" id="UP000783390">
    <property type="component" value="Unassembled WGS sequence"/>
</dbReference>
<dbReference type="GO" id="GO:0016993">
    <property type="term" value="F:precorrin-8X methylmutase activity"/>
    <property type="evidence" value="ECO:0007669"/>
    <property type="project" value="UniProtKB-EC"/>
</dbReference>
<dbReference type="InterPro" id="IPR036588">
    <property type="entry name" value="CobH/CbiC_sf"/>
</dbReference>
<sequence length="207" mass="22846">MDYIKNPMGIEKRSFEIIGSELGEHNFTKEELLIVKRVIHTTADFEYKNLLEISEGAIDKAKEVFKKGGKLYTDTNMILSGINKRALKALNSDAICYVNLDEVHTLAKERGITRSMAGVEKACKEGVDIFVFGNAPTALFKLRELIESGEANPKLIIAVPVGFVGAAESKEGLDSLKIPYIRVKGRKGGSTVATAIVNALMYMLYER</sequence>
<dbReference type="EC" id="5.4.99.61" evidence="6"/>
<dbReference type="SUPFAM" id="SSF63965">
    <property type="entry name" value="Precorrin-8X methylmutase CbiC/CobH"/>
    <property type="match status" value="1"/>
</dbReference>
<dbReference type="Gene3D" id="3.40.50.10230">
    <property type="entry name" value="Cobalamin biosynthesis CobH/CbiC, precorrin-8X methylmutase"/>
    <property type="match status" value="1"/>
</dbReference>
<dbReference type="GO" id="GO:0043778">
    <property type="term" value="F:cobalt-precorrin-8 methylmutase activity"/>
    <property type="evidence" value="ECO:0007669"/>
    <property type="project" value="UniProtKB-EC"/>
</dbReference>
<evidence type="ECO:0000313" key="7">
    <source>
        <dbReference type="Proteomes" id="UP000783390"/>
    </source>
</evidence>
<evidence type="ECO:0000256" key="4">
    <source>
        <dbReference type="ARBA" id="ARBA00023235"/>
    </source>
</evidence>
<organism evidence="6 7">
    <name type="scientific">Clostridium moniliforme</name>
    <dbReference type="NCBI Taxonomy" id="39489"/>
    <lineage>
        <taxon>Bacteria</taxon>
        <taxon>Bacillati</taxon>
        <taxon>Bacillota</taxon>
        <taxon>Clostridia</taxon>
        <taxon>Eubacteriales</taxon>
        <taxon>Clostridiaceae</taxon>
        <taxon>Clostridium</taxon>
    </lineage>
</organism>
<dbReference type="InterPro" id="IPR003722">
    <property type="entry name" value="Cbl_synth_CobH/CbiC"/>
</dbReference>
<proteinExistence type="inferred from homology"/>
<comment type="pathway">
    <text evidence="1">Cofactor biosynthesis; adenosylcobalamin biosynthesis.</text>
</comment>
<dbReference type="EMBL" id="JAGGJZ010000003">
    <property type="protein sequence ID" value="MBP1889611.1"/>
    <property type="molecule type" value="Genomic_DNA"/>
</dbReference>
<dbReference type="EC" id="5.4.99.60" evidence="6"/>
<dbReference type="PANTHER" id="PTHR43588:SF1">
    <property type="entry name" value="COBALT-PRECORRIN-8 METHYLMUTASE"/>
    <property type="match status" value="1"/>
</dbReference>
<evidence type="ECO:0000256" key="1">
    <source>
        <dbReference type="ARBA" id="ARBA00004953"/>
    </source>
</evidence>
<keyword evidence="4 6" id="KW-0413">Isomerase</keyword>
<dbReference type="NCBIfam" id="NF004057">
    <property type="entry name" value="PRK05575.1"/>
    <property type="match status" value="1"/>
</dbReference>
<feature type="domain" description="Cobalamin biosynthesis precorrin-8X methylmutase CobH/CbiC" evidence="5">
    <location>
        <begin position="10"/>
        <end position="203"/>
    </location>
</feature>
<dbReference type="PANTHER" id="PTHR43588">
    <property type="entry name" value="COBALT-PRECORRIN-8 METHYLMUTASE"/>
    <property type="match status" value="1"/>
</dbReference>
<reference evidence="6 7" key="1">
    <citation type="submission" date="2021-03" db="EMBL/GenBank/DDBJ databases">
        <title>Genomic Encyclopedia of Type Strains, Phase IV (KMG-IV): sequencing the most valuable type-strain genomes for metagenomic binning, comparative biology and taxonomic classification.</title>
        <authorList>
            <person name="Goeker M."/>
        </authorList>
    </citation>
    <scope>NUCLEOTIDE SEQUENCE [LARGE SCALE GENOMIC DNA]</scope>
    <source>
        <strain evidence="6 7">DSM 3984</strain>
    </source>
</reference>
<protein>
    <submittedName>
        <fullName evidence="6">Precorrin-8X/cobalt-precorrin-8 methylmutase</fullName>
        <ecNumber evidence="6">5.4.99.60</ecNumber>
        <ecNumber evidence="6">5.4.99.61</ecNumber>
    </submittedName>
</protein>
<comment type="caution">
    <text evidence="6">The sequence shown here is derived from an EMBL/GenBank/DDBJ whole genome shotgun (WGS) entry which is preliminary data.</text>
</comment>
<keyword evidence="3" id="KW-0169">Cobalamin biosynthesis</keyword>
<evidence type="ECO:0000256" key="3">
    <source>
        <dbReference type="ARBA" id="ARBA00022573"/>
    </source>
</evidence>
<comment type="similarity">
    <text evidence="2">Belongs to the CobH/CbiC family.</text>
</comment>
<accession>A0ABS4F037</accession>
<keyword evidence="7" id="KW-1185">Reference proteome</keyword>
<gene>
    <name evidence="6" type="ORF">J2Z53_001194</name>
</gene>
<dbReference type="RefSeq" id="WP_209796407.1">
    <property type="nucleotide sequence ID" value="NZ_JAGGJZ010000003.1"/>
</dbReference>
<dbReference type="Pfam" id="PF02570">
    <property type="entry name" value="CbiC"/>
    <property type="match status" value="1"/>
</dbReference>